<keyword evidence="3" id="KW-1185">Reference proteome</keyword>
<dbReference type="Proteomes" id="UP000812287">
    <property type="component" value="Unassembled WGS sequence"/>
</dbReference>
<dbReference type="RefSeq" id="XP_043045888.1">
    <property type="nucleotide sequence ID" value="XM_043180421.1"/>
</dbReference>
<dbReference type="GeneID" id="66102717"/>
<comment type="caution">
    <text evidence="2">The sequence shown here is derived from an EMBL/GenBank/DDBJ whole genome shotgun (WGS) entry which is preliminary data.</text>
</comment>
<proteinExistence type="predicted"/>
<protein>
    <submittedName>
        <fullName evidence="2">Uncharacterized protein</fullName>
    </submittedName>
</protein>
<feature type="compositionally biased region" description="Basic and acidic residues" evidence="1">
    <location>
        <begin position="420"/>
        <end position="436"/>
    </location>
</feature>
<dbReference type="EMBL" id="MU250524">
    <property type="protein sequence ID" value="KAG7452388.1"/>
    <property type="molecule type" value="Genomic_DNA"/>
</dbReference>
<reference evidence="2" key="1">
    <citation type="submission" date="2020-11" db="EMBL/GenBank/DDBJ databases">
        <title>Adaptations for nitrogen fixation in a non-lichenized fungal sporocarp promotes dispersal by wood-feeding termites.</title>
        <authorList>
            <consortium name="DOE Joint Genome Institute"/>
            <person name="Koch R.A."/>
            <person name="Yoon G."/>
            <person name="Arayal U."/>
            <person name="Lail K."/>
            <person name="Amirebrahimi M."/>
            <person name="Labutti K."/>
            <person name="Lipzen A."/>
            <person name="Riley R."/>
            <person name="Barry K."/>
            <person name="Henrissat B."/>
            <person name="Grigoriev I.V."/>
            <person name="Herr J.R."/>
            <person name="Aime M.C."/>
        </authorList>
    </citation>
    <scope>NUCLEOTIDE SEQUENCE</scope>
    <source>
        <strain evidence="2">MCA 3950</strain>
    </source>
</reference>
<dbReference type="AlphaFoldDB" id="A0A9P8AY85"/>
<name>A0A9P8AY85_9AGAR</name>
<accession>A0A9P8AY85</accession>
<feature type="region of interest" description="Disordered" evidence="1">
    <location>
        <begin position="412"/>
        <end position="483"/>
    </location>
</feature>
<dbReference type="OrthoDB" id="3266894at2759"/>
<evidence type="ECO:0000313" key="3">
    <source>
        <dbReference type="Proteomes" id="UP000812287"/>
    </source>
</evidence>
<gene>
    <name evidence="2" type="ORF">BT62DRAFT_301467</name>
</gene>
<evidence type="ECO:0000313" key="2">
    <source>
        <dbReference type="EMBL" id="KAG7452388.1"/>
    </source>
</evidence>
<evidence type="ECO:0000256" key="1">
    <source>
        <dbReference type="SAM" id="MobiDB-lite"/>
    </source>
</evidence>
<feature type="compositionally biased region" description="Polar residues" evidence="1">
    <location>
        <begin position="439"/>
        <end position="450"/>
    </location>
</feature>
<sequence length="483" mass="52556">MNRPRESLLNLFDPLFSSVSQRNGGDSSVELDDYDSEKENNMPLGDVTMVSFFNGALKPEACLQPVPLKCRLIDVGDVTVDNTLLMNEVLEEIREDEESEDEDSTVILGQVGKTPKAPSSVNIVATPRLNPRTPFAELRMEREITPVAHKRLLMRQKQYTHPAAASDSVTQPQSSLSSLVDAVTSAGISFAASKPTFPSPDIPDFITSPFRNVLEASPTNIPLPSSPIDMNELDVPTPRPRQLPPPICDHDRQSLDLHASFQLQFDLAESSFDLLTDKISFLGSRSHDFDITSGDEEETTGVITCSGGEDVVNVAANIPLPSEDSPQTRYPYSATHVQPLNDTDSPLLVVTAKTYTPTHAVVPENSPQCDDAHVIFPSTGDPPMTPAPSKNLHPVVPPPIHALRIVKRTKTVAAAIAPPPDRRLSTRPPAHTERKLSPPVQSDTPTSAKASESERHAPVAAPPKSGSATRGWRTWTHAKEQQT</sequence>
<organism evidence="2 3">
    <name type="scientific">Guyanagaster necrorhizus</name>
    <dbReference type="NCBI Taxonomy" id="856835"/>
    <lineage>
        <taxon>Eukaryota</taxon>
        <taxon>Fungi</taxon>
        <taxon>Dikarya</taxon>
        <taxon>Basidiomycota</taxon>
        <taxon>Agaricomycotina</taxon>
        <taxon>Agaricomycetes</taxon>
        <taxon>Agaricomycetidae</taxon>
        <taxon>Agaricales</taxon>
        <taxon>Marasmiineae</taxon>
        <taxon>Physalacriaceae</taxon>
        <taxon>Guyanagaster</taxon>
    </lineage>
</organism>